<reference evidence="1 2" key="1">
    <citation type="journal article" date="2018" name="IMA Fungus">
        <title>IMA Genome-F 10: Nine draft genome sequences of Claviceps purpurea s.lat., including C. arundinis, C. humidiphila, and C. cf. spartinae, pseudomolecules for the pitch canker pathogen Fusarium circinatum, draft genome of Davidsoniella eucalypti, Grosmannia galeiformis, Quambalaria eucalypti, and Teratosphaeria destructans.</title>
        <authorList>
            <person name="Wingfield B.D."/>
            <person name="Liu M."/>
            <person name="Nguyen H.D."/>
            <person name="Lane F.A."/>
            <person name="Morgan S.W."/>
            <person name="De Vos L."/>
            <person name="Wilken P.M."/>
            <person name="Duong T.A."/>
            <person name="Aylward J."/>
            <person name="Coetzee M.P."/>
            <person name="Dadej K."/>
            <person name="De Beer Z.W."/>
            <person name="Findlay W."/>
            <person name="Havenga M."/>
            <person name="Kolarik M."/>
            <person name="Menzies J.G."/>
            <person name="Naidoo K."/>
            <person name="Pochopski O."/>
            <person name="Shoukouhi P."/>
            <person name="Santana Q.C."/>
            <person name="Seifert K.A."/>
            <person name="Soal N."/>
            <person name="Steenkamp E.T."/>
            <person name="Tatham C.T."/>
            <person name="van der Nest M.A."/>
            <person name="Wingfield M.J."/>
        </authorList>
    </citation>
    <scope>NUCLEOTIDE SEQUENCE [LARGE SCALE GENOMIC DNA]</scope>
    <source>
        <strain evidence="1">CMW44962</strain>
    </source>
</reference>
<dbReference type="EMBL" id="RIBY02002422">
    <property type="protein sequence ID" value="KAH9815676.1"/>
    <property type="molecule type" value="Genomic_DNA"/>
</dbReference>
<evidence type="ECO:0000313" key="2">
    <source>
        <dbReference type="Proteomes" id="UP001138500"/>
    </source>
</evidence>
<comment type="caution">
    <text evidence="1">The sequence shown here is derived from an EMBL/GenBank/DDBJ whole genome shotgun (WGS) entry which is preliminary data.</text>
</comment>
<dbReference type="Proteomes" id="UP001138500">
    <property type="component" value="Unassembled WGS sequence"/>
</dbReference>
<dbReference type="AlphaFoldDB" id="A0A9W7SJX3"/>
<gene>
    <name evidence="1" type="ORF">Tdes44962_MAKER00922</name>
</gene>
<protein>
    <submittedName>
        <fullName evidence="1">Uncharacterized protein</fullName>
    </submittedName>
</protein>
<organism evidence="1 2">
    <name type="scientific">Teratosphaeria destructans</name>
    <dbReference type="NCBI Taxonomy" id="418781"/>
    <lineage>
        <taxon>Eukaryota</taxon>
        <taxon>Fungi</taxon>
        <taxon>Dikarya</taxon>
        <taxon>Ascomycota</taxon>
        <taxon>Pezizomycotina</taxon>
        <taxon>Dothideomycetes</taxon>
        <taxon>Dothideomycetidae</taxon>
        <taxon>Mycosphaerellales</taxon>
        <taxon>Teratosphaeriaceae</taxon>
        <taxon>Teratosphaeria</taxon>
    </lineage>
</organism>
<accession>A0A9W7SJX3</accession>
<name>A0A9W7SJX3_9PEZI</name>
<keyword evidence="2" id="KW-1185">Reference proteome</keyword>
<evidence type="ECO:0000313" key="1">
    <source>
        <dbReference type="EMBL" id="KAH9815676.1"/>
    </source>
</evidence>
<reference evidence="1 2" key="2">
    <citation type="journal article" date="2021" name="Curr. Genet.">
        <title>Genetic response to nitrogen starvation in the aggressive Eucalyptus foliar pathogen Teratosphaeria destructans.</title>
        <authorList>
            <person name="Havenga M."/>
            <person name="Wingfield B.D."/>
            <person name="Wingfield M.J."/>
            <person name="Dreyer L.L."/>
            <person name="Roets F."/>
            <person name="Aylward J."/>
        </authorList>
    </citation>
    <scope>NUCLEOTIDE SEQUENCE [LARGE SCALE GENOMIC DNA]</scope>
    <source>
        <strain evidence="1">CMW44962</strain>
    </source>
</reference>
<proteinExistence type="predicted"/>
<sequence length="132" mass="14746">MHAYEDIEHGLHSANQATGRGPLVPVYRSKSFQVCDSLLKGCRKVLKIDRYWLDLIMQTSTLERKYHVHQEAAGAGPSQGAQLARDELQFVERPSQCHHLQTSLEAIALEHKATNVLGATFIDPAHEFAGKK</sequence>